<organism evidence="1 2">
    <name type="scientific">Plastoroseomonas hellenica</name>
    <dbReference type="NCBI Taxonomy" id="2687306"/>
    <lineage>
        <taxon>Bacteria</taxon>
        <taxon>Pseudomonadati</taxon>
        <taxon>Pseudomonadota</taxon>
        <taxon>Alphaproteobacteria</taxon>
        <taxon>Acetobacterales</taxon>
        <taxon>Acetobacteraceae</taxon>
        <taxon>Plastoroseomonas</taxon>
    </lineage>
</organism>
<protein>
    <submittedName>
        <fullName evidence="1">Uncharacterized protein</fullName>
    </submittedName>
</protein>
<gene>
    <name evidence="1" type="ORF">GXW71_17290</name>
</gene>
<dbReference type="EMBL" id="JAAGBB010000020">
    <property type="protein sequence ID" value="MBR0666118.1"/>
    <property type="molecule type" value="Genomic_DNA"/>
</dbReference>
<dbReference type="RefSeq" id="WP_211853791.1">
    <property type="nucleotide sequence ID" value="NZ_JAAGBB010000020.1"/>
</dbReference>
<evidence type="ECO:0000313" key="2">
    <source>
        <dbReference type="Proteomes" id="UP001196870"/>
    </source>
</evidence>
<name>A0ABS5F0P3_9PROT</name>
<proteinExistence type="predicted"/>
<keyword evidence="2" id="KW-1185">Reference proteome</keyword>
<sequence length="100" mass="11035">MPTKAESSRERRWVIVAPDGRYVSLGRHGDPSEQEITEAEKALRVQGLSGWLAVMEGNPWVGKMPKFLEVRPLAEPTTAFSDAVAACIAKILEKRSTAKK</sequence>
<reference evidence="2" key="1">
    <citation type="journal article" date="2021" name="Syst. Appl. Microbiol.">
        <title>Roseomonas hellenica sp. nov., isolated from roots of wild-growing Alkanna tinctoria.</title>
        <authorList>
            <person name="Rat A."/>
            <person name="Naranjo H.D."/>
            <person name="Lebbe L."/>
            <person name="Cnockaert M."/>
            <person name="Krigas N."/>
            <person name="Grigoriadou K."/>
            <person name="Maloupa E."/>
            <person name="Willems A."/>
        </authorList>
    </citation>
    <scope>NUCLEOTIDE SEQUENCE [LARGE SCALE GENOMIC DNA]</scope>
    <source>
        <strain evidence="2">LMG 31523</strain>
    </source>
</reference>
<accession>A0ABS5F0P3</accession>
<evidence type="ECO:0000313" key="1">
    <source>
        <dbReference type="EMBL" id="MBR0666118.1"/>
    </source>
</evidence>
<comment type="caution">
    <text evidence="1">The sequence shown here is derived from an EMBL/GenBank/DDBJ whole genome shotgun (WGS) entry which is preliminary data.</text>
</comment>
<dbReference type="Proteomes" id="UP001196870">
    <property type="component" value="Unassembled WGS sequence"/>
</dbReference>